<dbReference type="GO" id="GO:0003723">
    <property type="term" value="F:RNA binding"/>
    <property type="evidence" value="ECO:0007669"/>
    <property type="project" value="UniProtKB-UniRule"/>
</dbReference>
<feature type="domain" description="Helicase ATP-binding" evidence="8">
    <location>
        <begin position="56"/>
        <end position="223"/>
    </location>
</feature>
<comment type="catalytic activity">
    <reaction evidence="7">
        <text>ATP + H2O = ADP + phosphate + H(+)</text>
        <dbReference type="Rhea" id="RHEA:13065"/>
        <dbReference type="ChEBI" id="CHEBI:15377"/>
        <dbReference type="ChEBI" id="CHEBI:15378"/>
        <dbReference type="ChEBI" id="CHEBI:30616"/>
        <dbReference type="ChEBI" id="CHEBI:43474"/>
        <dbReference type="ChEBI" id="CHEBI:456216"/>
        <dbReference type="EC" id="3.6.4.13"/>
    </reaction>
</comment>
<reference evidence="9" key="1">
    <citation type="submission" date="2021-05" db="EMBL/GenBank/DDBJ databases">
        <title>A free-living protist that lacks canonical eukaryotic 1 DNA replication and segregation systems.</title>
        <authorList>
            <person name="Salas-Leiva D.E."/>
            <person name="Tromer E.C."/>
            <person name="Curtis B.A."/>
            <person name="Jerlstrom-Hultqvist J."/>
            <person name="Kolisko M."/>
            <person name="Yi Z."/>
            <person name="Salas-Leiva J.S."/>
            <person name="Gallot-Lavallee L."/>
            <person name="Kops G.J.P.L."/>
            <person name="Archibald J.M."/>
            <person name="Simpson A.G.B."/>
            <person name="Roger A.J."/>
        </authorList>
    </citation>
    <scope>NUCLEOTIDE SEQUENCE</scope>
    <source>
        <strain evidence="9">BICM</strain>
    </source>
</reference>
<dbReference type="InterPro" id="IPR001650">
    <property type="entry name" value="Helicase_C-like"/>
</dbReference>
<gene>
    <name evidence="9" type="ORF">J8273_2500</name>
</gene>
<dbReference type="GO" id="GO:0005524">
    <property type="term" value="F:ATP binding"/>
    <property type="evidence" value="ECO:0007669"/>
    <property type="project" value="UniProtKB-UniRule"/>
</dbReference>
<keyword evidence="10" id="KW-1185">Reference proteome</keyword>
<evidence type="ECO:0000313" key="10">
    <source>
        <dbReference type="Proteomes" id="UP000717585"/>
    </source>
</evidence>
<dbReference type="EC" id="3.6.4.13" evidence="7"/>
<dbReference type="SMART" id="SM00490">
    <property type="entry name" value="HELICc"/>
    <property type="match status" value="1"/>
</dbReference>
<dbReference type="SUPFAM" id="SSF52540">
    <property type="entry name" value="P-loop containing nucleoside triphosphate hydrolases"/>
    <property type="match status" value="1"/>
</dbReference>
<keyword evidence="3 6" id="KW-0347">Helicase</keyword>
<evidence type="ECO:0000259" key="8">
    <source>
        <dbReference type="PROSITE" id="PS51192"/>
    </source>
</evidence>
<comment type="caution">
    <text evidence="9">The sequence shown here is derived from an EMBL/GenBank/DDBJ whole genome shotgun (WGS) entry which is preliminary data.</text>
</comment>
<dbReference type="PANTHER" id="PTHR24031">
    <property type="entry name" value="RNA HELICASE"/>
    <property type="match status" value="1"/>
</dbReference>
<evidence type="ECO:0000256" key="4">
    <source>
        <dbReference type="ARBA" id="ARBA00022840"/>
    </source>
</evidence>
<proteinExistence type="inferred from homology"/>
<evidence type="ECO:0000256" key="3">
    <source>
        <dbReference type="ARBA" id="ARBA00022806"/>
    </source>
</evidence>
<sequence length="393" mass="43530">MSEEVGKRKSLELPIPIDDVKMPAVLKETLVKRKIAELFPVQRAMVDALFSGTSGQISCNSRRDIAILSPTGSGKTLSYIIPLIMGIQTDLEVLQAIVVAPTRLLAAQVLEEMVKFLPRCNVSNGTNAHRAHALVLTPGKLVDLLPTLSPTHLRFLVFDEADRLMAESYFSWLRQLDGWLPAWADATPANRTRRQMRRIVVSATLTDAHVSRLGLRMHISVQPYGTGCQVPATIAESMVECEYDSEKLHALKAVLNEPDMKRVVIFVSQRDAVSRLAAELATTFPNAKDATRGLKSGDKSDMIIVTSDGLTRGIDFDSYHVVQYDAPTHQQTYVHRIGRTGRAYERGRAVTLATKKQMRGALGVIRKVSRTGEIAMRHWDSESMCVVDADKKA</sequence>
<dbReference type="OrthoDB" id="3370at2759"/>
<dbReference type="CDD" id="cd18787">
    <property type="entry name" value="SF2_C_DEAD"/>
    <property type="match status" value="1"/>
</dbReference>
<dbReference type="PROSITE" id="PS00039">
    <property type="entry name" value="DEAD_ATP_HELICASE"/>
    <property type="match status" value="1"/>
</dbReference>
<dbReference type="SMART" id="SM00487">
    <property type="entry name" value="DEXDc"/>
    <property type="match status" value="1"/>
</dbReference>
<dbReference type="Gene3D" id="3.40.50.300">
    <property type="entry name" value="P-loop containing nucleotide triphosphate hydrolases"/>
    <property type="match status" value="2"/>
</dbReference>
<organism evidence="9 10">
    <name type="scientific">Carpediemonas membranifera</name>
    <dbReference type="NCBI Taxonomy" id="201153"/>
    <lineage>
        <taxon>Eukaryota</taxon>
        <taxon>Metamonada</taxon>
        <taxon>Carpediemonas-like organisms</taxon>
        <taxon>Carpediemonas</taxon>
    </lineage>
</organism>
<evidence type="ECO:0000256" key="7">
    <source>
        <dbReference type="RuleBase" id="RU365068"/>
    </source>
</evidence>
<dbReference type="Proteomes" id="UP000717585">
    <property type="component" value="Unassembled WGS sequence"/>
</dbReference>
<comment type="domain">
    <text evidence="7">The Q motif is unique to and characteristic of the DEAD box family of RNA helicases and controls ATP binding and hydrolysis.</text>
</comment>
<comment type="function">
    <text evidence="7">RNA helicase.</text>
</comment>
<keyword evidence="2 6" id="KW-0378">Hydrolase</keyword>
<keyword evidence="1 6" id="KW-0547">Nucleotide-binding</keyword>
<dbReference type="GO" id="GO:0016787">
    <property type="term" value="F:hydrolase activity"/>
    <property type="evidence" value="ECO:0007669"/>
    <property type="project" value="UniProtKB-KW"/>
</dbReference>
<dbReference type="Pfam" id="PF00270">
    <property type="entry name" value="DEAD"/>
    <property type="match status" value="1"/>
</dbReference>
<evidence type="ECO:0000256" key="2">
    <source>
        <dbReference type="ARBA" id="ARBA00022801"/>
    </source>
</evidence>
<evidence type="ECO:0000256" key="5">
    <source>
        <dbReference type="ARBA" id="ARBA00022884"/>
    </source>
</evidence>
<dbReference type="GO" id="GO:0003724">
    <property type="term" value="F:RNA helicase activity"/>
    <property type="evidence" value="ECO:0007669"/>
    <property type="project" value="UniProtKB-EC"/>
</dbReference>
<dbReference type="Pfam" id="PF00271">
    <property type="entry name" value="Helicase_C"/>
    <property type="match status" value="1"/>
</dbReference>
<dbReference type="AlphaFoldDB" id="A0A8J6AWU3"/>
<dbReference type="InterPro" id="IPR027417">
    <property type="entry name" value="P-loop_NTPase"/>
</dbReference>
<evidence type="ECO:0000256" key="6">
    <source>
        <dbReference type="RuleBase" id="RU000492"/>
    </source>
</evidence>
<dbReference type="InterPro" id="IPR000629">
    <property type="entry name" value="RNA-helicase_DEAD-box_CS"/>
</dbReference>
<evidence type="ECO:0000313" key="9">
    <source>
        <dbReference type="EMBL" id="KAG9396148.1"/>
    </source>
</evidence>
<dbReference type="InterPro" id="IPR011545">
    <property type="entry name" value="DEAD/DEAH_box_helicase_dom"/>
</dbReference>
<dbReference type="InterPro" id="IPR014001">
    <property type="entry name" value="Helicase_ATP-bd"/>
</dbReference>
<dbReference type="PROSITE" id="PS51192">
    <property type="entry name" value="HELICASE_ATP_BIND_1"/>
    <property type="match status" value="1"/>
</dbReference>
<name>A0A8J6AWU3_9EUKA</name>
<keyword evidence="5 7" id="KW-0694">RNA-binding</keyword>
<protein>
    <recommendedName>
        <fullName evidence="7">ATP-dependent RNA helicase</fullName>
        <ecNumber evidence="7">3.6.4.13</ecNumber>
    </recommendedName>
</protein>
<dbReference type="EMBL" id="JAHDYR010000007">
    <property type="protein sequence ID" value="KAG9396148.1"/>
    <property type="molecule type" value="Genomic_DNA"/>
</dbReference>
<keyword evidence="4 6" id="KW-0067">ATP-binding</keyword>
<accession>A0A8J6AWU3</accession>
<comment type="similarity">
    <text evidence="6">Belongs to the DEAD box helicase family.</text>
</comment>
<evidence type="ECO:0000256" key="1">
    <source>
        <dbReference type="ARBA" id="ARBA00022741"/>
    </source>
</evidence>